<comment type="caution">
    <text evidence="2">The sequence shown here is derived from an EMBL/GenBank/DDBJ whole genome shotgun (WGS) entry which is preliminary data.</text>
</comment>
<gene>
    <name evidence="2" type="ORF">Acr_00g0067420</name>
</gene>
<feature type="region of interest" description="Disordered" evidence="1">
    <location>
        <begin position="1"/>
        <end position="40"/>
    </location>
</feature>
<accession>A0A7J0DRT9</accession>
<reference evidence="3" key="1">
    <citation type="submission" date="2019-07" db="EMBL/GenBank/DDBJ databases">
        <title>De Novo Assembly of kiwifruit Actinidia rufa.</title>
        <authorList>
            <person name="Sugita-Konishi S."/>
            <person name="Sato K."/>
            <person name="Mori E."/>
            <person name="Abe Y."/>
            <person name="Kisaki G."/>
            <person name="Hamano K."/>
            <person name="Suezawa K."/>
            <person name="Otani M."/>
            <person name="Fukuda T."/>
            <person name="Manabe T."/>
            <person name="Gomi K."/>
            <person name="Tabuchi M."/>
            <person name="Akimitsu K."/>
            <person name="Kataoka I."/>
        </authorList>
    </citation>
    <scope>NUCLEOTIDE SEQUENCE [LARGE SCALE GENOMIC DNA]</scope>
    <source>
        <strain evidence="3">cv. Fuchu</strain>
    </source>
</reference>
<sequence>MARKFAIPSESESVGSLRTVEKPETEPVGPVNESTPPNRDLRTPCWVFCPYEKPIEKGNGMLTAGRGFAAVSQCTVVPVIKLENAT</sequence>
<proteinExistence type="predicted"/>
<keyword evidence="3" id="KW-1185">Reference proteome</keyword>
<name>A0A7J0DRT9_9ERIC</name>
<evidence type="ECO:0000256" key="1">
    <source>
        <dbReference type="SAM" id="MobiDB-lite"/>
    </source>
</evidence>
<dbReference type="AlphaFoldDB" id="A0A7J0DRT9"/>
<protein>
    <submittedName>
        <fullName evidence="2">Uncharacterized protein</fullName>
    </submittedName>
</protein>
<organism evidence="2 3">
    <name type="scientific">Actinidia rufa</name>
    <dbReference type="NCBI Taxonomy" id="165716"/>
    <lineage>
        <taxon>Eukaryota</taxon>
        <taxon>Viridiplantae</taxon>
        <taxon>Streptophyta</taxon>
        <taxon>Embryophyta</taxon>
        <taxon>Tracheophyta</taxon>
        <taxon>Spermatophyta</taxon>
        <taxon>Magnoliopsida</taxon>
        <taxon>eudicotyledons</taxon>
        <taxon>Gunneridae</taxon>
        <taxon>Pentapetalae</taxon>
        <taxon>asterids</taxon>
        <taxon>Ericales</taxon>
        <taxon>Actinidiaceae</taxon>
        <taxon>Actinidia</taxon>
    </lineage>
</organism>
<evidence type="ECO:0000313" key="3">
    <source>
        <dbReference type="Proteomes" id="UP000585474"/>
    </source>
</evidence>
<evidence type="ECO:0000313" key="2">
    <source>
        <dbReference type="EMBL" id="GFS40255.1"/>
    </source>
</evidence>
<dbReference type="Proteomes" id="UP000585474">
    <property type="component" value="Unassembled WGS sequence"/>
</dbReference>
<dbReference type="EMBL" id="BJWL01000345">
    <property type="protein sequence ID" value="GFS40255.1"/>
    <property type="molecule type" value="Genomic_DNA"/>
</dbReference>